<name>A0A1M4MXI3_9RHOB</name>
<dbReference type="GO" id="GO:0015276">
    <property type="term" value="F:ligand-gated monoatomic ion channel activity"/>
    <property type="evidence" value="ECO:0007669"/>
    <property type="project" value="InterPro"/>
</dbReference>
<keyword evidence="1 2" id="KW-0732">Signal</keyword>
<accession>A0A1M4MXI3</accession>
<proteinExistence type="predicted"/>
<feature type="chain" id="PRO_5009906587" evidence="2">
    <location>
        <begin position="23"/>
        <end position="249"/>
    </location>
</feature>
<dbReference type="Gene3D" id="3.40.190.10">
    <property type="entry name" value="Periplasmic binding protein-like II"/>
    <property type="match status" value="2"/>
</dbReference>
<sequence length="249" mass="26735">MTFTKIALTAAALAFGALPAMAETLKVGSTPTGVPFTFLDVSSGEITGMMVDVVKAIGDKAGFEADVQSTDWVSLLPALQSGRIDIISAAMSITEKRKEVVDFSDPIFPYGEGLVVRADDDTMYTAGLTETAGKTIGVQQGTKYLTDLETLEGIGDIKVYENIADIMKEVELGRIDVGFADQPIMAYQIGQGKFPELKMAEGYEQQFVAPLGLAIAKEQPELLERINTGLAELKESGELDALIAKWNLD</sequence>
<protein>
    <submittedName>
        <fullName evidence="5">Extracellular solute-binding protein</fullName>
    </submittedName>
</protein>
<dbReference type="SMART" id="SM00062">
    <property type="entry name" value="PBPb"/>
    <property type="match status" value="1"/>
</dbReference>
<feature type="domain" description="Ionotropic glutamate receptor C-terminal" evidence="4">
    <location>
        <begin position="24"/>
        <end position="249"/>
    </location>
</feature>
<dbReference type="InterPro" id="IPR001320">
    <property type="entry name" value="Iontro_rcpt_C"/>
</dbReference>
<dbReference type="EMBL" id="FMJB01000046">
    <property type="protein sequence ID" value="SCM67283.1"/>
    <property type="molecule type" value="Genomic_DNA"/>
</dbReference>
<evidence type="ECO:0000259" key="3">
    <source>
        <dbReference type="SMART" id="SM00062"/>
    </source>
</evidence>
<keyword evidence="6" id="KW-1185">Reference proteome</keyword>
<dbReference type="SUPFAM" id="SSF53850">
    <property type="entry name" value="Periplasmic binding protein-like II"/>
    <property type="match status" value="1"/>
</dbReference>
<evidence type="ECO:0000259" key="4">
    <source>
        <dbReference type="SMART" id="SM00079"/>
    </source>
</evidence>
<evidence type="ECO:0000313" key="5">
    <source>
        <dbReference type="EMBL" id="SCM67283.1"/>
    </source>
</evidence>
<dbReference type="Pfam" id="PF00497">
    <property type="entry name" value="SBP_bac_3"/>
    <property type="match status" value="1"/>
</dbReference>
<dbReference type="Proteomes" id="UP000184085">
    <property type="component" value="Unassembled WGS sequence"/>
</dbReference>
<feature type="signal peptide" evidence="2">
    <location>
        <begin position="1"/>
        <end position="22"/>
    </location>
</feature>
<dbReference type="AlphaFoldDB" id="A0A1M4MXI3"/>
<evidence type="ECO:0000313" key="6">
    <source>
        <dbReference type="Proteomes" id="UP000184085"/>
    </source>
</evidence>
<dbReference type="PANTHER" id="PTHR35936">
    <property type="entry name" value="MEMBRANE-BOUND LYTIC MUREIN TRANSGLYCOSYLASE F"/>
    <property type="match status" value="1"/>
</dbReference>
<evidence type="ECO:0000256" key="2">
    <source>
        <dbReference type="SAM" id="SignalP"/>
    </source>
</evidence>
<dbReference type="RefSeq" id="WP_072705933.1">
    <property type="nucleotide sequence ID" value="NZ_FMJB01000046.1"/>
</dbReference>
<dbReference type="SMART" id="SM00079">
    <property type="entry name" value="PBPe"/>
    <property type="match status" value="1"/>
</dbReference>
<dbReference type="CDD" id="cd13530">
    <property type="entry name" value="PBP2_peptides_like"/>
    <property type="match status" value="1"/>
</dbReference>
<evidence type="ECO:0000256" key="1">
    <source>
        <dbReference type="ARBA" id="ARBA00022729"/>
    </source>
</evidence>
<reference evidence="6" key="1">
    <citation type="submission" date="2016-09" db="EMBL/GenBank/DDBJ databases">
        <authorList>
            <person name="Wibberg D."/>
        </authorList>
    </citation>
    <scope>NUCLEOTIDE SEQUENCE [LARGE SCALE GENOMIC DNA]</scope>
</reference>
<dbReference type="GO" id="GO:0016020">
    <property type="term" value="C:membrane"/>
    <property type="evidence" value="ECO:0007669"/>
    <property type="project" value="InterPro"/>
</dbReference>
<organism evidence="5 6">
    <name type="scientific">Donghicola eburneus</name>
    <dbReference type="NCBI Taxonomy" id="393278"/>
    <lineage>
        <taxon>Bacteria</taxon>
        <taxon>Pseudomonadati</taxon>
        <taxon>Pseudomonadota</taxon>
        <taxon>Alphaproteobacteria</taxon>
        <taxon>Rhodobacterales</taxon>
        <taxon>Roseobacteraceae</taxon>
        <taxon>Donghicola</taxon>
    </lineage>
</organism>
<dbReference type="InterPro" id="IPR001638">
    <property type="entry name" value="Solute-binding_3/MltF_N"/>
</dbReference>
<feature type="domain" description="Solute-binding protein family 3/N-terminal" evidence="3">
    <location>
        <begin position="24"/>
        <end position="249"/>
    </location>
</feature>
<gene>
    <name evidence="5" type="ORF">KARMA_1481</name>
</gene>
<dbReference type="PANTHER" id="PTHR35936:SF17">
    <property type="entry name" value="ARGININE-BINDING EXTRACELLULAR PROTEIN ARTP"/>
    <property type="match status" value="1"/>
</dbReference>